<comment type="caution">
    <text evidence="1">The sequence shown here is derived from an EMBL/GenBank/DDBJ whole genome shotgun (WGS) entry which is preliminary data.</text>
</comment>
<reference evidence="1" key="1">
    <citation type="submission" date="2021-11" db="EMBL/GenBank/DDBJ databases">
        <title>Description of novel Chryseobacterium species.</title>
        <authorList>
            <person name="Saticioglu I.B."/>
            <person name="Ay H."/>
            <person name="Altun S."/>
            <person name="Duman M."/>
        </authorList>
    </citation>
    <scope>NUCLEOTIDE SEQUENCE</scope>
    <source>
        <strain evidence="1">C-17</strain>
    </source>
</reference>
<dbReference type="EMBL" id="JAJNAY010000001">
    <property type="protein sequence ID" value="MCD1116260.1"/>
    <property type="molecule type" value="Genomic_DNA"/>
</dbReference>
<dbReference type="RefSeq" id="WP_230667575.1">
    <property type="nucleotide sequence ID" value="NZ_JAJNAY010000001.1"/>
</dbReference>
<dbReference type="Proteomes" id="UP001108025">
    <property type="component" value="Unassembled WGS sequence"/>
</dbReference>
<evidence type="ECO:0000313" key="1">
    <source>
        <dbReference type="EMBL" id="MCD1116260.1"/>
    </source>
</evidence>
<protein>
    <submittedName>
        <fullName evidence="1">Uncharacterized protein</fullName>
    </submittedName>
</protein>
<organism evidence="1 2">
    <name type="scientific">Chryseobacterium turcicum</name>
    <dbReference type="NCBI Taxonomy" id="2898076"/>
    <lineage>
        <taxon>Bacteria</taxon>
        <taxon>Pseudomonadati</taxon>
        <taxon>Bacteroidota</taxon>
        <taxon>Flavobacteriia</taxon>
        <taxon>Flavobacteriales</taxon>
        <taxon>Weeksellaceae</taxon>
        <taxon>Chryseobacterium group</taxon>
        <taxon>Chryseobacterium</taxon>
    </lineage>
</organism>
<sequence>MKNIICFLLFFSGYLALGQTKEELIQKIIDYNVFESNCVGIACSPSEQFNRFEKLMTLISEKELMEFSRHKEPVIRAYASAELIKKDEDVIKLFSFEIDKNESVETQDGCIGGFDELAWIIYNAYKWKVASKAVTKMDKDEDVRKSKIEQTLINDVTFQKLDSIILHSDKDLYYMFYYIILKGEKVNKSLFPVLKELAFTYNNSFAFDCISDEYPDEVRSYFQNDFLQADFNSPNKVMYLDRFVEYLLNSENENYKSIAIQKLEKDDSWKKYLNFIEGKLKKHNVVLGF</sequence>
<accession>A0A9Q3V402</accession>
<dbReference type="AlphaFoldDB" id="A0A9Q3V402"/>
<evidence type="ECO:0000313" key="2">
    <source>
        <dbReference type="Proteomes" id="UP001108025"/>
    </source>
</evidence>
<name>A0A9Q3V402_9FLAO</name>
<gene>
    <name evidence="1" type="ORF">LO744_05245</name>
</gene>
<keyword evidence="2" id="KW-1185">Reference proteome</keyword>
<proteinExistence type="predicted"/>